<dbReference type="EMBL" id="ML996205">
    <property type="protein sequence ID" value="KAF2730966.1"/>
    <property type="molecule type" value="Genomic_DNA"/>
</dbReference>
<sequence>MSGFEIAGVVLGAFPIAIEALDKYRELARMWGFWWEIRSAYQTCSLEVKFHRLSFRRNLQQLLLPMVADQEQIKRLLADPGGEEWHRDTVEQQLIDRLQDSYELYLEIIKQLQRTMQDLNTELAVDKAGVQDKLAAVKAPTDGHRRAFGRPNREYQLYRAKFAIGEARRKELFGELKDYNERLEKLLTTSDAIAQLTSKRSLSSTYSPHGTTRAIGHIWRHADRLHTALSKAWNCGCSRQHSASIFLQHRAATELEFLLLFLDHATNNVGIPTSWGSRQAKIKLVDPPTSSQPFRQITISTPAMPRSKPVTNANASVAVKNSDKIQDLCITLSSSPALDHSYGFLEDDHKRYHIYPSSIDESHMAANDPVTLDDLLRRKHQPSITRRQRYALALIIASSFVRLSDSAWLPSALWMRSDIAFPRDADNRSIILLDQPYIGRSWSDNENAPASQSKQGEDIPFLGIILLELCFGSLVEEHPRRQAYPFTDANLNQFFDQLVAVEWLRDVVDEAGPDFADAATWCLVGSRSLSTGDDWRRTLYEKVVQPLERCHSYLNPVTTSKERVID</sequence>
<dbReference type="InterPro" id="IPR056002">
    <property type="entry name" value="DUF7580"/>
</dbReference>
<comment type="caution">
    <text evidence="3">The sequence shown here is derived from an EMBL/GenBank/DDBJ whole genome shotgun (WGS) entry which is preliminary data.</text>
</comment>
<keyword evidence="4" id="KW-1185">Reference proteome</keyword>
<keyword evidence="1" id="KW-0175">Coiled coil</keyword>
<evidence type="ECO:0000313" key="3">
    <source>
        <dbReference type="EMBL" id="KAF2730966.1"/>
    </source>
</evidence>
<name>A0A9P4UZC5_9PLEO</name>
<organism evidence="3 4">
    <name type="scientific">Polyplosphaeria fusca</name>
    <dbReference type="NCBI Taxonomy" id="682080"/>
    <lineage>
        <taxon>Eukaryota</taxon>
        <taxon>Fungi</taxon>
        <taxon>Dikarya</taxon>
        <taxon>Ascomycota</taxon>
        <taxon>Pezizomycotina</taxon>
        <taxon>Dothideomycetes</taxon>
        <taxon>Pleosporomycetidae</taxon>
        <taxon>Pleosporales</taxon>
        <taxon>Tetraplosphaeriaceae</taxon>
        <taxon>Polyplosphaeria</taxon>
    </lineage>
</organism>
<proteinExistence type="predicted"/>
<evidence type="ECO:0000256" key="1">
    <source>
        <dbReference type="SAM" id="Coils"/>
    </source>
</evidence>
<dbReference type="PANTHER" id="PTHR35186:SF4">
    <property type="entry name" value="PRION-INHIBITION AND PROPAGATION HELO DOMAIN-CONTAINING PROTEIN"/>
    <property type="match status" value="1"/>
</dbReference>
<dbReference type="AlphaFoldDB" id="A0A9P4UZC5"/>
<reference evidence="3" key="1">
    <citation type="journal article" date="2020" name="Stud. Mycol.">
        <title>101 Dothideomycetes genomes: a test case for predicting lifestyles and emergence of pathogens.</title>
        <authorList>
            <person name="Haridas S."/>
            <person name="Albert R."/>
            <person name="Binder M."/>
            <person name="Bloem J."/>
            <person name="Labutti K."/>
            <person name="Salamov A."/>
            <person name="Andreopoulos B."/>
            <person name="Baker S."/>
            <person name="Barry K."/>
            <person name="Bills G."/>
            <person name="Bluhm B."/>
            <person name="Cannon C."/>
            <person name="Castanera R."/>
            <person name="Culley D."/>
            <person name="Daum C."/>
            <person name="Ezra D."/>
            <person name="Gonzalez J."/>
            <person name="Henrissat B."/>
            <person name="Kuo A."/>
            <person name="Liang C."/>
            <person name="Lipzen A."/>
            <person name="Lutzoni F."/>
            <person name="Magnuson J."/>
            <person name="Mondo S."/>
            <person name="Nolan M."/>
            <person name="Ohm R."/>
            <person name="Pangilinan J."/>
            <person name="Park H.-J."/>
            <person name="Ramirez L."/>
            <person name="Alfaro M."/>
            <person name="Sun H."/>
            <person name="Tritt A."/>
            <person name="Yoshinaga Y."/>
            <person name="Zwiers L.-H."/>
            <person name="Turgeon B."/>
            <person name="Goodwin S."/>
            <person name="Spatafora J."/>
            <person name="Crous P."/>
            <person name="Grigoriev I."/>
        </authorList>
    </citation>
    <scope>NUCLEOTIDE SEQUENCE</scope>
    <source>
        <strain evidence="3">CBS 125425</strain>
    </source>
</reference>
<evidence type="ECO:0000313" key="4">
    <source>
        <dbReference type="Proteomes" id="UP000799444"/>
    </source>
</evidence>
<feature type="domain" description="DUF7580" evidence="2">
    <location>
        <begin position="218"/>
        <end position="549"/>
    </location>
</feature>
<dbReference type="Proteomes" id="UP000799444">
    <property type="component" value="Unassembled WGS sequence"/>
</dbReference>
<feature type="coiled-coil region" evidence="1">
    <location>
        <begin position="95"/>
        <end position="122"/>
    </location>
</feature>
<dbReference type="OrthoDB" id="3565018at2759"/>
<gene>
    <name evidence="3" type="ORF">EJ04DRAFT_443922</name>
</gene>
<dbReference type="Pfam" id="PF24476">
    <property type="entry name" value="DUF7580"/>
    <property type="match status" value="1"/>
</dbReference>
<evidence type="ECO:0000259" key="2">
    <source>
        <dbReference type="Pfam" id="PF24476"/>
    </source>
</evidence>
<dbReference type="PANTHER" id="PTHR35186">
    <property type="entry name" value="ANK_REP_REGION DOMAIN-CONTAINING PROTEIN"/>
    <property type="match status" value="1"/>
</dbReference>
<protein>
    <recommendedName>
        <fullName evidence="2">DUF7580 domain-containing protein</fullName>
    </recommendedName>
</protein>
<accession>A0A9P4UZC5</accession>